<evidence type="ECO:0008006" key="5">
    <source>
        <dbReference type="Google" id="ProtNLM"/>
    </source>
</evidence>
<evidence type="ECO:0000313" key="4">
    <source>
        <dbReference type="Proteomes" id="UP001642540"/>
    </source>
</evidence>
<dbReference type="Proteomes" id="UP001642540">
    <property type="component" value="Unassembled WGS sequence"/>
</dbReference>
<proteinExistence type="predicted"/>
<feature type="transmembrane region" description="Helical" evidence="2">
    <location>
        <begin position="418"/>
        <end position="436"/>
    </location>
</feature>
<feature type="transmembrane region" description="Helical" evidence="2">
    <location>
        <begin position="351"/>
        <end position="374"/>
    </location>
</feature>
<dbReference type="Gene3D" id="1.10.1450.10">
    <property type="entry name" value="Tetraspanin"/>
    <property type="match status" value="1"/>
</dbReference>
<comment type="caution">
    <text evidence="3">The sequence shown here is derived from an EMBL/GenBank/DDBJ whole genome shotgun (WGS) entry which is preliminary data.</text>
</comment>
<dbReference type="SUPFAM" id="SSF48652">
    <property type="entry name" value="Tetraspanin"/>
    <property type="match status" value="1"/>
</dbReference>
<dbReference type="EMBL" id="CAXLJM020000148">
    <property type="protein sequence ID" value="CAL8142390.1"/>
    <property type="molecule type" value="Genomic_DNA"/>
</dbReference>
<feature type="region of interest" description="Disordered" evidence="1">
    <location>
        <begin position="215"/>
        <end position="320"/>
    </location>
</feature>
<keyword evidence="2" id="KW-1133">Transmembrane helix</keyword>
<dbReference type="InterPro" id="IPR008952">
    <property type="entry name" value="Tetraspanin_EC2_sf"/>
</dbReference>
<feature type="compositionally biased region" description="Basic and acidic residues" evidence="1">
    <location>
        <begin position="93"/>
        <end position="113"/>
    </location>
</feature>
<feature type="compositionally biased region" description="Basic and acidic residues" evidence="1">
    <location>
        <begin position="54"/>
        <end position="80"/>
    </location>
</feature>
<feature type="transmembrane region" description="Helical" evidence="2">
    <location>
        <begin position="753"/>
        <end position="779"/>
    </location>
</feature>
<feature type="compositionally biased region" description="Basic residues" evidence="1">
    <location>
        <begin position="114"/>
        <end position="124"/>
    </location>
</feature>
<keyword evidence="2" id="KW-0472">Membrane</keyword>
<feature type="compositionally biased region" description="Basic residues" evidence="1">
    <location>
        <begin position="246"/>
        <end position="257"/>
    </location>
</feature>
<reference evidence="3 4" key="1">
    <citation type="submission" date="2024-08" db="EMBL/GenBank/DDBJ databases">
        <authorList>
            <person name="Cucini C."/>
            <person name="Frati F."/>
        </authorList>
    </citation>
    <scope>NUCLEOTIDE SEQUENCE [LARGE SCALE GENOMIC DNA]</scope>
</reference>
<protein>
    <recommendedName>
        <fullName evidence="5">Tetraspanin</fullName>
    </recommendedName>
</protein>
<keyword evidence="2" id="KW-0812">Transmembrane</keyword>
<accession>A0ABP1S2J6</accession>
<evidence type="ECO:0000256" key="2">
    <source>
        <dbReference type="SAM" id="Phobius"/>
    </source>
</evidence>
<feature type="compositionally biased region" description="Basic and acidic residues" evidence="1">
    <location>
        <begin position="18"/>
        <end position="29"/>
    </location>
</feature>
<feature type="transmembrane region" description="Helical" evidence="2">
    <location>
        <begin position="394"/>
        <end position="411"/>
    </location>
</feature>
<feature type="compositionally biased region" description="Basic residues" evidence="1">
    <location>
        <begin position="299"/>
        <end position="312"/>
    </location>
</feature>
<feature type="compositionally biased region" description="Basic and acidic residues" evidence="1">
    <location>
        <begin position="1038"/>
        <end position="1047"/>
    </location>
</feature>
<feature type="region of interest" description="Disordered" evidence="1">
    <location>
        <begin position="943"/>
        <end position="1047"/>
    </location>
</feature>
<gene>
    <name evidence="3" type="ORF">ODALV1_LOCUS29034</name>
</gene>
<evidence type="ECO:0000313" key="3">
    <source>
        <dbReference type="EMBL" id="CAL8142390.1"/>
    </source>
</evidence>
<feature type="compositionally biased region" description="Low complexity" evidence="1">
    <location>
        <begin position="258"/>
        <end position="298"/>
    </location>
</feature>
<name>A0ABP1S2J6_9HEXA</name>
<organism evidence="3 4">
    <name type="scientific">Orchesella dallaii</name>
    <dbReference type="NCBI Taxonomy" id="48710"/>
    <lineage>
        <taxon>Eukaryota</taxon>
        <taxon>Metazoa</taxon>
        <taxon>Ecdysozoa</taxon>
        <taxon>Arthropoda</taxon>
        <taxon>Hexapoda</taxon>
        <taxon>Collembola</taxon>
        <taxon>Entomobryomorpha</taxon>
        <taxon>Entomobryoidea</taxon>
        <taxon>Orchesellidae</taxon>
        <taxon>Orchesellinae</taxon>
        <taxon>Orchesella</taxon>
    </lineage>
</organism>
<feature type="compositionally biased region" description="Basic residues" evidence="1">
    <location>
        <begin position="969"/>
        <end position="990"/>
    </location>
</feature>
<feature type="region of interest" description="Disordered" evidence="1">
    <location>
        <begin position="1"/>
        <end position="149"/>
    </location>
</feature>
<feature type="compositionally biased region" description="Low complexity" evidence="1">
    <location>
        <begin position="217"/>
        <end position="229"/>
    </location>
</feature>
<keyword evidence="4" id="KW-1185">Reference proteome</keyword>
<feature type="compositionally biased region" description="Basic and acidic residues" evidence="1">
    <location>
        <begin position="994"/>
        <end position="1016"/>
    </location>
</feature>
<sequence>MPRKEKLRTKTLPDLDDVLERESSKESRKTLANANEFELDKNAVYQSNVKASTKRKEHEHLKDHKAAKEHHHEQKSQHEHHANKKHMKPSISHGHDKEHSPTEHTSDESADKHHPSKGKHRRPSISHENHSKSSSISPDPIASRKSTVSFNPVPSITQLSAVQSLLSIDQADPHGTNVDSLFKELDNAPHPLDQPLPVQVDPTAHIDAIFNDTTQDPSSVVLPGSVPVQPTFPKHPGGHSLDAGHHRPSHLAAHHPPGHPDAAPHVLGHPPGHPAAAHHVVGHPGHPLAAAHHAAGQHPAHHHPGASHHHATGKSSQILSSEEELGVQVDKKKSVLITAHEGFHIILLKKFGLLLIIFLIMLLDGIAIFTWTFIQHAFGAPPTYYSEESYSNTLMALVSLFLVCLFSVVIVRAKIHHAALGYFLMFTFGVTLYSALKGASRAHISIKYDDIATIEKYIFTNQSQRSGGSLPEFFHRIQTNFECCGTTLIDKMEDWPIRLATMDMPKSCCKEVSTHCGEKLARTHKYDGKNKGAYRTPSGFFLALTSDEMRNIISKEKPIKIIQAPGNDGMQIMLKTLGEFYFKKLKQAYPPGTPLESMRRLQNDIITPATIAEGTLPASLGCRDETASEKLAAIGWEIQLIIDKETSKVHLESEQMTYDWMAWKIPICKETTGIPPYDLASNLNRSGDSAKDIKHMWYISRGITENYVLKDLVWEMYCENEENQKFIPFTPALGRKWEHPAVGRFYIAFVNQLMFICFCYSIAVIVGLVIVFIIFWTYYSKMKLEEFANLPYPQEFDVLEVRQDELYIKHDKHEYDKSAAYDKPKKSQVGPGPEMKRATKGDLTQGSDLMMGSTTFKTKQATAIANKPQPPETTPLPQSDIDNLFESTLIQDGIPANIPLDQPMRRFSDDPFASTTPVTQLNSLLAQPNPFADSLANQALFNPAFPVPSPNDSAPAAPKKPVGGDAHDHHKPIRGHDHRKSIGGHDHHKSIGGIDHHKSIGGDAHDSHDYDRHKSIGADSHAHHKSIGGDAHGHHKPGGGDDHHKHK</sequence>
<evidence type="ECO:0000256" key="1">
    <source>
        <dbReference type="SAM" id="MobiDB-lite"/>
    </source>
</evidence>
<feature type="region of interest" description="Disordered" evidence="1">
    <location>
        <begin position="819"/>
        <end position="840"/>
    </location>
</feature>